<dbReference type="InterPro" id="IPR037212">
    <property type="entry name" value="Med7/Med21-like"/>
</dbReference>
<dbReference type="GO" id="GO:0006357">
    <property type="term" value="P:regulation of transcription by RNA polymerase II"/>
    <property type="evidence" value="ECO:0007669"/>
    <property type="project" value="TreeGrafter"/>
</dbReference>
<organism evidence="10 11">
    <name type="scientific">Rhodotorula taiwanensis</name>
    <dbReference type="NCBI Taxonomy" id="741276"/>
    <lineage>
        <taxon>Eukaryota</taxon>
        <taxon>Fungi</taxon>
        <taxon>Dikarya</taxon>
        <taxon>Basidiomycota</taxon>
        <taxon>Pucciniomycotina</taxon>
        <taxon>Microbotryomycetes</taxon>
        <taxon>Sporidiobolales</taxon>
        <taxon>Sporidiobolaceae</taxon>
        <taxon>Rhodotorula</taxon>
    </lineage>
</organism>
<dbReference type="Pfam" id="PF11221">
    <property type="entry name" value="Med21"/>
    <property type="match status" value="1"/>
</dbReference>
<evidence type="ECO:0000256" key="2">
    <source>
        <dbReference type="ARBA" id="ARBA00005770"/>
    </source>
</evidence>
<evidence type="ECO:0000256" key="3">
    <source>
        <dbReference type="ARBA" id="ARBA00019691"/>
    </source>
</evidence>
<proteinExistence type="inferred from homology"/>
<keyword evidence="9" id="KW-0175">Coiled coil</keyword>
<evidence type="ECO:0000256" key="8">
    <source>
        <dbReference type="RuleBase" id="RU366036"/>
    </source>
</evidence>
<dbReference type="Gene3D" id="6.10.280.10">
    <property type="entry name" value="Mediator complex, subunit Med21"/>
    <property type="match status" value="1"/>
</dbReference>
<accession>A0A2S5B884</accession>
<evidence type="ECO:0000256" key="7">
    <source>
        <dbReference type="ARBA" id="ARBA00023242"/>
    </source>
</evidence>
<dbReference type="GO" id="GO:0003712">
    <property type="term" value="F:transcription coregulator activity"/>
    <property type="evidence" value="ECO:0007669"/>
    <property type="project" value="TreeGrafter"/>
</dbReference>
<comment type="subcellular location">
    <subcellularLocation>
        <location evidence="1 8">Nucleus</location>
    </subcellularLocation>
</comment>
<dbReference type="Proteomes" id="UP000237144">
    <property type="component" value="Unassembled WGS sequence"/>
</dbReference>
<dbReference type="STRING" id="741276.A0A2S5B884"/>
<evidence type="ECO:0000313" key="10">
    <source>
        <dbReference type="EMBL" id="POY72931.1"/>
    </source>
</evidence>
<comment type="similarity">
    <text evidence="2 8">Belongs to the Mediator complex subunit 21 family.</text>
</comment>
<comment type="subunit">
    <text evidence="8">Component of the Mediator complex.</text>
</comment>
<protein>
    <recommendedName>
        <fullName evidence="3 8">Mediator of RNA polymerase II transcription subunit 21</fullName>
    </recommendedName>
</protein>
<feature type="coiled-coil region" evidence="9">
    <location>
        <begin position="106"/>
        <end position="137"/>
    </location>
</feature>
<dbReference type="PANTHER" id="PTHR13381">
    <property type="entry name" value="RNA POLYMERASE II HOLOENZYME COMPONENT SRB7"/>
    <property type="match status" value="1"/>
</dbReference>
<sequence>MEIVQETSHMDRLTQTQNCIDDLIRIMASSLHYLSRNASFKQLDPNFPVTQSIPNADSPEQYDQNRKELVSDFLHKAKQLEYLIAQLPSSPAPASSARDDADTADFAQLETELQSVNDEYLAALDQAENLQRRLQASLNGVLESKRQQPATTSSSSS</sequence>
<dbReference type="OrthoDB" id="526653at2759"/>
<keyword evidence="4 8" id="KW-0805">Transcription regulation</keyword>
<reference evidence="10 11" key="1">
    <citation type="journal article" date="2018" name="Front. Microbiol.">
        <title>Prospects for Fungal Bioremediation of Acidic Radioactive Waste Sites: Characterization and Genome Sequence of Rhodotorula taiwanensis MD1149.</title>
        <authorList>
            <person name="Tkavc R."/>
            <person name="Matrosova V.Y."/>
            <person name="Grichenko O.E."/>
            <person name="Gostincar C."/>
            <person name="Volpe R.P."/>
            <person name="Klimenkova P."/>
            <person name="Gaidamakova E.K."/>
            <person name="Zhou C.E."/>
            <person name="Stewart B.J."/>
            <person name="Lyman M.G."/>
            <person name="Malfatti S.A."/>
            <person name="Rubinfeld B."/>
            <person name="Courtot M."/>
            <person name="Singh J."/>
            <person name="Dalgard C.L."/>
            <person name="Hamilton T."/>
            <person name="Frey K.G."/>
            <person name="Gunde-Cimerman N."/>
            <person name="Dugan L."/>
            <person name="Daly M.J."/>
        </authorList>
    </citation>
    <scope>NUCLEOTIDE SEQUENCE [LARGE SCALE GENOMIC DNA]</scope>
    <source>
        <strain evidence="10 11">MD1149</strain>
    </source>
</reference>
<name>A0A2S5B884_9BASI</name>
<comment type="caution">
    <text evidence="10">The sequence shown here is derived from an EMBL/GenBank/DDBJ whole genome shotgun (WGS) entry which is preliminary data.</text>
</comment>
<evidence type="ECO:0000256" key="4">
    <source>
        <dbReference type="ARBA" id="ARBA00023015"/>
    </source>
</evidence>
<keyword evidence="11" id="KW-1185">Reference proteome</keyword>
<comment type="function">
    <text evidence="8">Component of the Mediator complex, a coactivator involved in the regulated transcription of nearly all RNA polymerase II-dependent genes. Mediator functions as a bridge to convey information from gene-specific regulatory proteins to the basal RNA polymerase II transcription machinery. Mediator is recruited to promoters by direct interactions with regulatory proteins and serves as a scaffold for the assembly of a functional preinitiation complex with RNA polymerase II and the general transcription factors.</text>
</comment>
<evidence type="ECO:0000256" key="9">
    <source>
        <dbReference type="SAM" id="Coils"/>
    </source>
</evidence>
<evidence type="ECO:0000256" key="5">
    <source>
        <dbReference type="ARBA" id="ARBA00023159"/>
    </source>
</evidence>
<keyword evidence="7 8" id="KW-0539">Nucleus</keyword>
<dbReference type="SUPFAM" id="SSF140718">
    <property type="entry name" value="Mediator hinge subcomplex-like"/>
    <property type="match status" value="1"/>
</dbReference>
<evidence type="ECO:0000256" key="1">
    <source>
        <dbReference type="ARBA" id="ARBA00004123"/>
    </source>
</evidence>
<keyword evidence="6 8" id="KW-0804">Transcription</keyword>
<dbReference type="PANTHER" id="PTHR13381:SF0">
    <property type="entry name" value="MEDIATOR OF RNA POLYMERASE II TRANSCRIPTION SUBUNIT 21"/>
    <property type="match status" value="1"/>
</dbReference>
<dbReference type="AlphaFoldDB" id="A0A2S5B884"/>
<gene>
    <name evidence="10" type="ORF">BMF94_4007</name>
</gene>
<dbReference type="GO" id="GO:0016592">
    <property type="term" value="C:mediator complex"/>
    <property type="evidence" value="ECO:0007669"/>
    <property type="project" value="UniProtKB-UniRule"/>
</dbReference>
<evidence type="ECO:0000313" key="11">
    <source>
        <dbReference type="Proteomes" id="UP000237144"/>
    </source>
</evidence>
<dbReference type="EMBL" id="PJQD01000044">
    <property type="protein sequence ID" value="POY72931.1"/>
    <property type="molecule type" value="Genomic_DNA"/>
</dbReference>
<keyword evidence="5 8" id="KW-0010">Activator</keyword>
<dbReference type="InterPro" id="IPR021384">
    <property type="entry name" value="Mediator_Med21"/>
</dbReference>
<evidence type="ECO:0000256" key="6">
    <source>
        <dbReference type="ARBA" id="ARBA00023163"/>
    </source>
</evidence>